<protein>
    <submittedName>
        <fullName evidence="1">Ribosomal protein S12 methylthiotransferase RimO</fullName>
    </submittedName>
</protein>
<sequence length="427" mass="49026">MLGLLAKEGFYLTGEEHKADVLVVNTCCFIEDAKKESIEQILDVARFKQEGKCKALIVTGCMAQRYKEEILNEMPEVDAVVGTTSYDKIASIANKILSEKGVKVVDFEHIDKQHLENLPRILTTAGYFAYVKIAEGCDNKCTYCIIPQLRGRFRSRKQAQIIKEIYTLAINGVTEVILIAQDTTKYGYDLNSSHNLVTLIREISKINQIEWIRIMYCYPENITDELINEMANNNKVCKYLDMPIQHSSDNILKQMARRSRNHELRNTIGKLRSAMPDIVLRTSLIVGFPNETEEDFNNLCNFVEDIKFDRLGVFSYSQEEGTVAAEFENQIDEDVKFKRKEVIMNLQQNISYDLMHQKIGKIMKVLIEGKISNEDVYVGRTYQDAPEIDSQVFVHSEEELLSGDYVEVKITSANEYDLVGEFYQYSK</sequence>
<keyword evidence="2" id="KW-1185">Reference proteome</keyword>
<name>A0ACC8XHM6_9FIRM</name>
<dbReference type="EMBL" id="LJHD01000139">
    <property type="protein sequence ID" value="ONI43625.1"/>
    <property type="molecule type" value="Genomic_DNA"/>
</dbReference>
<organism evidence="1 2">
    <name type="scientific">Candidatus Epulonipiscium fishelsonii</name>
    <dbReference type="NCBI Taxonomy" id="77094"/>
    <lineage>
        <taxon>Bacteria</taxon>
        <taxon>Bacillati</taxon>
        <taxon>Bacillota</taxon>
        <taxon>Clostridia</taxon>
        <taxon>Lachnospirales</taxon>
        <taxon>Lachnospiraceae</taxon>
        <taxon>Candidatus Epulonipiscium</taxon>
    </lineage>
</organism>
<keyword evidence="1" id="KW-0687">Ribonucleoprotein</keyword>
<comment type="caution">
    <text evidence="1">The sequence shown here is derived from an EMBL/GenBank/DDBJ whole genome shotgun (WGS) entry which is preliminary data.</text>
</comment>
<proteinExistence type="predicted"/>
<accession>A0ACC8XHM6</accession>
<evidence type="ECO:0000313" key="1">
    <source>
        <dbReference type="EMBL" id="ONI43625.1"/>
    </source>
</evidence>
<dbReference type="Proteomes" id="UP000188637">
    <property type="component" value="Unassembled WGS sequence"/>
</dbReference>
<gene>
    <name evidence="1" type="ORF">AN640_06220</name>
</gene>
<evidence type="ECO:0000313" key="2">
    <source>
        <dbReference type="Proteomes" id="UP000188637"/>
    </source>
</evidence>
<reference evidence="1" key="1">
    <citation type="submission" date="2016-08" db="EMBL/GenBank/DDBJ databases">
        <authorList>
            <person name="Ngugi D.K."/>
            <person name="Miyake S."/>
            <person name="Stingl U."/>
        </authorList>
    </citation>
    <scope>NUCLEOTIDE SEQUENCE</scope>
    <source>
        <strain evidence="1">SCG-D08WGA-EpuloA1</strain>
    </source>
</reference>
<keyword evidence="1" id="KW-0689">Ribosomal protein</keyword>